<evidence type="ECO:0000313" key="3">
    <source>
        <dbReference type="Proteomes" id="UP000199645"/>
    </source>
</evidence>
<organism evidence="2 3">
    <name type="scientific">Actinoplanes philippinensis</name>
    <dbReference type="NCBI Taxonomy" id="35752"/>
    <lineage>
        <taxon>Bacteria</taxon>
        <taxon>Bacillati</taxon>
        <taxon>Actinomycetota</taxon>
        <taxon>Actinomycetes</taxon>
        <taxon>Micromonosporales</taxon>
        <taxon>Micromonosporaceae</taxon>
        <taxon>Actinoplanes</taxon>
    </lineage>
</organism>
<keyword evidence="3" id="KW-1185">Reference proteome</keyword>
<accession>A0A1I2LGX6</accession>
<dbReference type="STRING" id="35752.SAMN05421541_1215"/>
<reference evidence="2 3" key="1">
    <citation type="submission" date="2016-10" db="EMBL/GenBank/DDBJ databases">
        <authorList>
            <person name="de Groot N.N."/>
        </authorList>
    </citation>
    <scope>NUCLEOTIDE SEQUENCE [LARGE SCALE GENOMIC DNA]</scope>
    <source>
        <strain evidence="2 3">DSM 43019</strain>
    </source>
</reference>
<evidence type="ECO:0000256" key="1">
    <source>
        <dbReference type="SAM" id="Phobius"/>
    </source>
</evidence>
<dbReference type="AlphaFoldDB" id="A0A1I2LGX6"/>
<feature type="transmembrane region" description="Helical" evidence="1">
    <location>
        <begin position="34"/>
        <end position="52"/>
    </location>
</feature>
<proteinExistence type="predicted"/>
<sequence length="58" mass="6145">MNETRTWIRPALWALLIVSLAANGVTSSLGVNLFIASGFGLATLACAAALAVQHYRSR</sequence>
<evidence type="ECO:0000313" key="2">
    <source>
        <dbReference type="EMBL" id="SFF76381.1"/>
    </source>
</evidence>
<dbReference type="EMBL" id="FONV01000021">
    <property type="protein sequence ID" value="SFF76381.1"/>
    <property type="molecule type" value="Genomic_DNA"/>
</dbReference>
<keyword evidence="1" id="KW-0812">Transmembrane</keyword>
<keyword evidence="1" id="KW-0472">Membrane</keyword>
<protein>
    <submittedName>
        <fullName evidence="2">Uncharacterized protein</fullName>
    </submittedName>
</protein>
<gene>
    <name evidence="2" type="ORF">SAMN05421541_1215</name>
</gene>
<keyword evidence="1" id="KW-1133">Transmembrane helix</keyword>
<dbReference type="RefSeq" id="WP_177320099.1">
    <property type="nucleotide sequence ID" value="NZ_BOMT01000073.1"/>
</dbReference>
<name>A0A1I2LGX6_9ACTN</name>
<dbReference type="Proteomes" id="UP000199645">
    <property type="component" value="Unassembled WGS sequence"/>
</dbReference>